<dbReference type="SFLD" id="SFLDS00029">
    <property type="entry name" value="Radical_SAM"/>
    <property type="match status" value="1"/>
</dbReference>
<dbReference type="NCBIfam" id="NF006067">
    <property type="entry name" value="PRK08208.1"/>
    <property type="match status" value="1"/>
</dbReference>
<dbReference type="InterPro" id="IPR007197">
    <property type="entry name" value="rSAM"/>
</dbReference>
<evidence type="ECO:0000313" key="3">
    <source>
        <dbReference type="EMBL" id="TGG89448.1"/>
    </source>
</evidence>
<reference evidence="3 4" key="1">
    <citation type="submission" date="2018-10" db="EMBL/GenBank/DDBJ databases">
        <title>Isolation of pseudouridimycin from Streptomyces albus DSM 40763.</title>
        <authorList>
            <person name="Rosenqvist P."/>
            <person name="Metsae-Ketelae M."/>
            <person name="Virta P."/>
        </authorList>
    </citation>
    <scope>NUCLEOTIDE SEQUENCE [LARGE SCALE GENOMIC DNA]</scope>
    <source>
        <strain evidence="3 4">DSM 40763</strain>
    </source>
</reference>
<dbReference type="GO" id="GO:0006779">
    <property type="term" value="P:porphyrin-containing compound biosynthetic process"/>
    <property type="evidence" value="ECO:0007669"/>
    <property type="project" value="TreeGrafter"/>
</dbReference>
<dbReference type="SUPFAM" id="SSF102114">
    <property type="entry name" value="Radical SAM enzymes"/>
    <property type="match status" value="1"/>
</dbReference>
<dbReference type="GeneID" id="75184067"/>
<dbReference type="EMBL" id="RCIY01000002">
    <property type="protein sequence ID" value="TGG89448.1"/>
    <property type="molecule type" value="Genomic_DNA"/>
</dbReference>
<dbReference type="PROSITE" id="PS51918">
    <property type="entry name" value="RADICAL_SAM"/>
    <property type="match status" value="1"/>
</dbReference>
<dbReference type="SMART" id="SM00729">
    <property type="entry name" value="Elp3"/>
    <property type="match status" value="1"/>
</dbReference>
<sequence>MATSVPVHLSTRGPEEPETPYEQYVYAYPHQKAYRLLENGPLLSELWSRERLDNLSLYAHIPFCEMRCGFCNLFTRTGAPEEITRAFLATLRRQAHVTREALEAKGDPIRFTLAAFGGGTPTYLTAAELAELCDICETVMGADLRAVPFSVETSPATATADRLAVLAERGATRLSIGVQSFLDEEARAAVRPQKRAEVDAALTRLKEARFPVLNIDLIYGIDGQTERSFRTSLDAALDWEPEEIYLYPLYVRPLTGLSTRHDKAQQLWDAQRLALYRFGRDHLLAAGYRQTSLRVFQRPGTAADTGGRQRPGTGGGEESISEYNQQAGMVGLGVGARSFTETMHYTTDYAVAVPEVRRIIDEYIATPTESFRRVQWAFEMDDDERRRMYVLQALLEADGMSVSGYRDRFGTVPAEDFPQEFRLLAGQGWLDLAGDGNGAGGAGRARKSAARVADLDVLRLTPEGLAWADAVGPVFFSQRVRDALAHYQDR</sequence>
<dbReference type="Pfam" id="PF04055">
    <property type="entry name" value="Radical_SAM"/>
    <property type="match status" value="1"/>
</dbReference>
<dbReference type="PANTHER" id="PTHR13932:SF5">
    <property type="entry name" value="RADICAL S-ADENOSYL METHIONINE DOMAIN-CONTAINING PROTEIN 1, MITOCHONDRIAL"/>
    <property type="match status" value="1"/>
</dbReference>
<dbReference type="InterPro" id="IPR034505">
    <property type="entry name" value="Coproporphyrinogen-III_oxidase"/>
</dbReference>
<name>A0A6C1C251_9ACTN</name>
<dbReference type="RefSeq" id="WP_016468591.1">
    <property type="nucleotide sequence ID" value="NZ_BBQG01000053.1"/>
</dbReference>
<dbReference type="GO" id="GO:0005737">
    <property type="term" value="C:cytoplasm"/>
    <property type="evidence" value="ECO:0007669"/>
    <property type="project" value="TreeGrafter"/>
</dbReference>
<accession>A0A6C1C251</accession>
<evidence type="ECO:0000256" key="1">
    <source>
        <dbReference type="ARBA" id="ARBA00017228"/>
    </source>
</evidence>
<gene>
    <name evidence="3" type="ORF">D8771_00615</name>
</gene>
<dbReference type="Gene3D" id="3.80.30.20">
    <property type="entry name" value="tm_1862 like domain"/>
    <property type="match status" value="1"/>
</dbReference>
<dbReference type="PANTHER" id="PTHR13932">
    <property type="entry name" value="COPROPORPHYRINIGEN III OXIDASE"/>
    <property type="match status" value="1"/>
</dbReference>
<dbReference type="SFLD" id="SFLDG01065">
    <property type="entry name" value="anaerobic_coproporphyrinogen-I"/>
    <property type="match status" value="1"/>
</dbReference>
<dbReference type="GO" id="GO:0051539">
    <property type="term" value="F:4 iron, 4 sulfur cluster binding"/>
    <property type="evidence" value="ECO:0007669"/>
    <property type="project" value="TreeGrafter"/>
</dbReference>
<dbReference type="InterPro" id="IPR058240">
    <property type="entry name" value="rSAM_sf"/>
</dbReference>
<dbReference type="CDD" id="cd01335">
    <property type="entry name" value="Radical_SAM"/>
    <property type="match status" value="1"/>
</dbReference>
<dbReference type="Proteomes" id="UP000298111">
    <property type="component" value="Unassembled WGS sequence"/>
</dbReference>
<comment type="caution">
    <text evidence="3">The sequence shown here is derived from an EMBL/GenBank/DDBJ whole genome shotgun (WGS) entry which is preliminary data.</text>
</comment>
<evidence type="ECO:0000259" key="2">
    <source>
        <dbReference type="PROSITE" id="PS51918"/>
    </source>
</evidence>
<organism evidence="3 4">
    <name type="scientific">Streptomyces albus</name>
    <dbReference type="NCBI Taxonomy" id="1888"/>
    <lineage>
        <taxon>Bacteria</taxon>
        <taxon>Bacillati</taxon>
        <taxon>Actinomycetota</taxon>
        <taxon>Actinomycetes</taxon>
        <taxon>Kitasatosporales</taxon>
        <taxon>Streptomycetaceae</taxon>
        <taxon>Streptomyces</taxon>
    </lineage>
</organism>
<proteinExistence type="predicted"/>
<dbReference type="AlphaFoldDB" id="A0A6C1C251"/>
<dbReference type="InterPro" id="IPR023404">
    <property type="entry name" value="rSAM_horseshoe"/>
</dbReference>
<evidence type="ECO:0000313" key="4">
    <source>
        <dbReference type="Proteomes" id="UP000298111"/>
    </source>
</evidence>
<dbReference type="GO" id="GO:0003824">
    <property type="term" value="F:catalytic activity"/>
    <property type="evidence" value="ECO:0007669"/>
    <property type="project" value="InterPro"/>
</dbReference>
<protein>
    <recommendedName>
        <fullName evidence="1">Heme chaperone HemW</fullName>
    </recommendedName>
</protein>
<dbReference type="InterPro" id="IPR006638">
    <property type="entry name" value="Elp3/MiaA/NifB-like_rSAM"/>
</dbReference>
<feature type="domain" description="Radical SAM core" evidence="2">
    <location>
        <begin position="49"/>
        <end position="289"/>
    </location>
</feature>